<dbReference type="SUPFAM" id="SSF56112">
    <property type="entry name" value="Protein kinase-like (PK-like)"/>
    <property type="match status" value="1"/>
</dbReference>
<dbReference type="STRING" id="544712.C6HKN2"/>
<reference evidence="3" key="1">
    <citation type="submission" date="2009-05" db="EMBL/GenBank/DDBJ databases">
        <title>The genome sequence of Ajellomyces capsulatus strain H143.</title>
        <authorList>
            <person name="Champion M."/>
            <person name="Cuomo C.A."/>
            <person name="Ma L.-J."/>
            <person name="Henn M.R."/>
            <person name="Sil A."/>
            <person name="Goldman B."/>
            <person name="Young S.K."/>
            <person name="Kodira C.D."/>
            <person name="Zeng Q."/>
            <person name="Koehrsen M."/>
            <person name="Alvarado L."/>
            <person name="Berlin A.M."/>
            <person name="Borenstein D."/>
            <person name="Chen Z."/>
            <person name="Engels R."/>
            <person name="Freedman E."/>
            <person name="Gellesch M."/>
            <person name="Goldberg J."/>
            <person name="Griggs A."/>
            <person name="Gujja S."/>
            <person name="Heiman D.I."/>
            <person name="Hepburn T.A."/>
            <person name="Howarth C."/>
            <person name="Jen D."/>
            <person name="Larson L."/>
            <person name="Lewis B."/>
            <person name="Mehta T."/>
            <person name="Park D."/>
            <person name="Pearson M."/>
            <person name="Roberts A."/>
            <person name="Saif S."/>
            <person name="Shea T.D."/>
            <person name="Shenoy N."/>
            <person name="Sisk P."/>
            <person name="Stolte C."/>
            <person name="Sykes S."/>
            <person name="Walk T."/>
            <person name="White J."/>
            <person name="Yandava C."/>
            <person name="Klein B."/>
            <person name="McEwen J.G."/>
            <person name="Puccia R."/>
            <person name="Goldman G.H."/>
            <person name="Felipe M.S."/>
            <person name="Nino-Vega G."/>
            <person name="San-Blas G."/>
            <person name="Taylor J.W."/>
            <person name="Mendoza L."/>
            <person name="Galagan J.E."/>
            <person name="Nusbaum C."/>
            <person name="Birren B.W."/>
        </authorList>
    </citation>
    <scope>NUCLEOTIDE SEQUENCE [LARGE SCALE GENOMIC DNA]</scope>
    <source>
        <strain evidence="3">H143</strain>
    </source>
</reference>
<dbReference type="Proteomes" id="UP000002624">
    <property type="component" value="Unassembled WGS sequence"/>
</dbReference>
<accession>C6HKN2</accession>
<proteinExistence type="predicted"/>
<gene>
    <name evidence="2" type="ORF">HCDG_06763</name>
</gene>
<name>C6HKN2_AJECH</name>
<dbReference type="VEuPathDB" id="FungiDB:HCDG_06763"/>
<evidence type="ECO:0000256" key="1">
    <source>
        <dbReference type="SAM" id="MobiDB-lite"/>
    </source>
</evidence>
<protein>
    <submittedName>
        <fullName evidence="2">Protein kinase</fullName>
    </submittedName>
</protein>
<feature type="region of interest" description="Disordered" evidence="1">
    <location>
        <begin position="1"/>
        <end position="29"/>
    </location>
</feature>
<organism evidence="2 3">
    <name type="scientific">Ajellomyces capsulatus (strain H143)</name>
    <name type="common">Darling's disease fungus</name>
    <name type="synonym">Histoplasma capsulatum</name>
    <dbReference type="NCBI Taxonomy" id="544712"/>
    <lineage>
        <taxon>Eukaryota</taxon>
        <taxon>Fungi</taxon>
        <taxon>Dikarya</taxon>
        <taxon>Ascomycota</taxon>
        <taxon>Pezizomycotina</taxon>
        <taxon>Eurotiomycetes</taxon>
        <taxon>Eurotiomycetidae</taxon>
        <taxon>Onygenales</taxon>
        <taxon>Ajellomycetaceae</taxon>
        <taxon>Histoplasma</taxon>
    </lineage>
</organism>
<dbReference type="GO" id="GO:0016301">
    <property type="term" value="F:kinase activity"/>
    <property type="evidence" value="ECO:0007669"/>
    <property type="project" value="UniProtKB-KW"/>
</dbReference>
<dbReference type="HOGENOM" id="CLU_095007_0_0_1"/>
<dbReference type="AlphaFoldDB" id="C6HKN2"/>
<evidence type="ECO:0000313" key="2">
    <source>
        <dbReference type="EMBL" id="EER38819.1"/>
    </source>
</evidence>
<evidence type="ECO:0000313" key="3">
    <source>
        <dbReference type="Proteomes" id="UP000002624"/>
    </source>
</evidence>
<keyword evidence="2" id="KW-0808">Transferase</keyword>
<keyword evidence="2" id="KW-0418">Kinase</keyword>
<dbReference type="Gene3D" id="1.10.510.10">
    <property type="entry name" value="Transferase(Phosphotransferase) domain 1"/>
    <property type="match status" value="1"/>
</dbReference>
<dbReference type="EMBL" id="GG692430">
    <property type="protein sequence ID" value="EER38819.1"/>
    <property type="molecule type" value="Genomic_DNA"/>
</dbReference>
<sequence>MTVNTPAGNDDTEFESTPIPGPPGATTNNTFRQMMMTEYMRRLGHNGNYACLVTRPAGLSLSDAKNGSWIGLFQIDVARTLAAQFVTGHVHGGFHRGNILFQSQFNFDKLSTKELYDLYGEPGYELHSAHPRLSGGENERAVGTTSPTKATQITELHPGMSDRDALLAMLRPMLSVSPENRSSAQQVLESEWMVKWAIPEYEKIRKLLPPDESWSRAHSGFRH</sequence>
<dbReference type="InterPro" id="IPR011009">
    <property type="entry name" value="Kinase-like_dom_sf"/>
</dbReference>